<comment type="caution">
    <text evidence="2">The sequence shown here is derived from an EMBL/GenBank/DDBJ whole genome shotgun (WGS) entry which is preliminary data.</text>
</comment>
<protein>
    <submittedName>
        <fullName evidence="2">Uncharacterized protein</fullName>
    </submittedName>
</protein>
<accession>A0AAD7JRB3</accession>
<reference evidence="2" key="1">
    <citation type="submission" date="2023-03" db="EMBL/GenBank/DDBJ databases">
        <title>Massive genome expansion in bonnet fungi (Mycena s.s.) driven by repeated elements and novel gene families across ecological guilds.</title>
        <authorList>
            <consortium name="Lawrence Berkeley National Laboratory"/>
            <person name="Harder C.B."/>
            <person name="Miyauchi S."/>
            <person name="Viragh M."/>
            <person name="Kuo A."/>
            <person name="Thoen E."/>
            <person name="Andreopoulos B."/>
            <person name="Lu D."/>
            <person name="Skrede I."/>
            <person name="Drula E."/>
            <person name="Henrissat B."/>
            <person name="Morin E."/>
            <person name="Kohler A."/>
            <person name="Barry K."/>
            <person name="LaButti K."/>
            <person name="Morin E."/>
            <person name="Salamov A."/>
            <person name="Lipzen A."/>
            <person name="Mereny Z."/>
            <person name="Hegedus B."/>
            <person name="Baldrian P."/>
            <person name="Stursova M."/>
            <person name="Weitz H."/>
            <person name="Taylor A."/>
            <person name="Grigoriev I.V."/>
            <person name="Nagy L.G."/>
            <person name="Martin F."/>
            <person name="Kauserud H."/>
        </authorList>
    </citation>
    <scope>NUCLEOTIDE SEQUENCE</scope>
    <source>
        <strain evidence="2">CBHHK188m</strain>
    </source>
</reference>
<evidence type="ECO:0000256" key="1">
    <source>
        <dbReference type="SAM" id="MobiDB-lite"/>
    </source>
</evidence>
<feature type="compositionally biased region" description="Polar residues" evidence="1">
    <location>
        <begin position="223"/>
        <end position="235"/>
    </location>
</feature>
<gene>
    <name evidence="2" type="ORF">DFH07DRAFT_769410</name>
</gene>
<sequence length="235" mass="26061">MLVTFLDSDLSLEQQEVRRIRARSKARAEQTRRQNRERAHKIVVQEQLELRSFEVLETDEDKGSADGDDSSIVAGMNALGRTEDVARKKAMPCFRLLMSVWMERAEDDRPEMPEAELSKVGRTRRVHRKTRGTVQASALERRSKMEQRESRARARATHAAFVIDDGATSPAHTQAVWLNRPRITLADAVARKEGMGGNDAPRAGSRGSSSLRAGTIAGASKLEGQNSPKSVLNTA</sequence>
<feature type="region of interest" description="Disordered" evidence="1">
    <location>
        <begin position="112"/>
        <end position="147"/>
    </location>
</feature>
<feature type="compositionally biased region" description="Low complexity" evidence="1">
    <location>
        <begin position="200"/>
        <end position="214"/>
    </location>
</feature>
<dbReference type="Proteomes" id="UP001215280">
    <property type="component" value="Unassembled WGS sequence"/>
</dbReference>
<feature type="region of interest" description="Disordered" evidence="1">
    <location>
        <begin position="193"/>
        <end position="235"/>
    </location>
</feature>
<evidence type="ECO:0000313" key="3">
    <source>
        <dbReference type="Proteomes" id="UP001215280"/>
    </source>
</evidence>
<dbReference type="AlphaFoldDB" id="A0AAD7JRB3"/>
<organism evidence="2 3">
    <name type="scientific">Mycena maculata</name>
    <dbReference type="NCBI Taxonomy" id="230809"/>
    <lineage>
        <taxon>Eukaryota</taxon>
        <taxon>Fungi</taxon>
        <taxon>Dikarya</taxon>
        <taxon>Basidiomycota</taxon>
        <taxon>Agaricomycotina</taxon>
        <taxon>Agaricomycetes</taxon>
        <taxon>Agaricomycetidae</taxon>
        <taxon>Agaricales</taxon>
        <taxon>Marasmiineae</taxon>
        <taxon>Mycenaceae</taxon>
        <taxon>Mycena</taxon>
    </lineage>
</organism>
<proteinExistence type="predicted"/>
<keyword evidence="3" id="KW-1185">Reference proteome</keyword>
<dbReference type="EMBL" id="JARJLG010000029">
    <property type="protein sequence ID" value="KAJ7767886.1"/>
    <property type="molecule type" value="Genomic_DNA"/>
</dbReference>
<name>A0AAD7JRB3_9AGAR</name>
<evidence type="ECO:0000313" key="2">
    <source>
        <dbReference type="EMBL" id="KAJ7767886.1"/>
    </source>
</evidence>
<feature type="compositionally biased region" description="Basic residues" evidence="1">
    <location>
        <begin position="121"/>
        <end position="131"/>
    </location>
</feature>